<dbReference type="InterPro" id="IPR016169">
    <property type="entry name" value="FAD-bd_PCMH_sub2"/>
</dbReference>
<dbReference type="OrthoDB" id="2151789at2759"/>
<keyword evidence="4" id="KW-0560">Oxidoreductase</keyword>
<protein>
    <recommendedName>
        <fullName evidence="6">FAD-binding PCMH-type domain-containing protein</fullName>
    </recommendedName>
</protein>
<dbReference type="EMBL" id="JAACFV010000013">
    <property type="protein sequence ID" value="KAF7512316.1"/>
    <property type="molecule type" value="Genomic_DNA"/>
</dbReference>
<dbReference type="PANTHER" id="PTHR42973:SF13">
    <property type="entry name" value="FAD-BINDING PCMH-TYPE DOMAIN-CONTAINING PROTEIN"/>
    <property type="match status" value="1"/>
</dbReference>
<feature type="domain" description="FAD-binding PCMH-type" evidence="6">
    <location>
        <begin position="68"/>
        <end position="238"/>
    </location>
</feature>
<dbReference type="GO" id="GO:0016491">
    <property type="term" value="F:oxidoreductase activity"/>
    <property type="evidence" value="ECO:0007669"/>
    <property type="project" value="UniProtKB-KW"/>
</dbReference>
<dbReference type="InterPro" id="IPR006094">
    <property type="entry name" value="Oxid_FAD_bind_N"/>
</dbReference>
<feature type="chain" id="PRO_5034917049" description="FAD-binding PCMH-type domain-containing protein" evidence="5">
    <location>
        <begin position="23"/>
        <end position="505"/>
    </location>
</feature>
<evidence type="ECO:0000313" key="8">
    <source>
        <dbReference type="Proteomes" id="UP000606974"/>
    </source>
</evidence>
<keyword evidence="2" id="KW-0285">Flavoprotein</keyword>
<dbReference type="AlphaFoldDB" id="A0A8H7ASN3"/>
<dbReference type="Proteomes" id="UP000606974">
    <property type="component" value="Unassembled WGS sequence"/>
</dbReference>
<organism evidence="7 8">
    <name type="scientific">Endocarpon pusillum</name>
    <dbReference type="NCBI Taxonomy" id="364733"/>
    <lineage>
        <taxon>Eukaryota</taxon>
        <taxon>Fungi</taxon>
        <taxon>Dikarya</taxon>
        <taxon>Ascomycota</taxon>
        <taxon>Pezizomycotina</taxon>
        <taxon>Eurotiomycetes</taxon>
        <taxon>Chaetothyriomycetidae</taxon>
        <taxon>Verrucariales</taxon>
        <taxon>Verrucariaceae</taxon>
        <taxon>Endocarpon</taxon>
    </lineage>
</organism>
<dbReference type="Gene3D" id="3.30.465.10">
    <property type="match status" value="1"/>
</dbReference>
<evidence type="ECO:0000259" key="6">
    <source>
        <dbReference type="PROSITE" id="PS51387"/>
    </source>
</evidence>
<dbReference type="PROSITE" id="PS51387">
    <property type="entry name" value="FAD_PCMH"/>
    <property type="match status" value="1"/>
</dbReference>
<keyword evidence="3" id="KW-0274">FAD</keyword>
<dbReference type="InterPro" id="IPR016166">
    <property type="entry name" value="FAD-bd_PCMH"/>
</dbReference>
<name>A0A8H7ASN3_9EURO</name>
<evidence type="ECO:0000256" key="2">
    <source>
        <dbReference type="ARBA" id="ARBA00022630"/>
    </source>
</evidence>
<sequence length="505" mass="55747">MRYPSLIRVFVTVQLLAGHATAAVYSNAATSVCCSLLAAALPNATFPRDMSNSSIYRIESTHFWSSTEWLDPTCVFLPTSTADVETGVAIFYHHDCPFSIRGGGHSAIRGAANIDDGILMSMRQIRDVTISEDRSSVVVGAGLTFGEIYSAVDREDLSIVGGRFGTVGTGLLLGAGFSYFNNRYGLAVDNVKRQVVVLANGTAVNASSMENTELHWALKGGGNNFGVVTHFDLFTIESTGVFGGRITYPESSLAALDEATYNYHTKVAVEDIDVHVLPTYVYDGVTNTTFGATPVVANANVTELPPSLSEWQQIEHSNYTLRNTRYGTLADELVAGFPNGLVQSHYTFTIYANKQFFSECLSLWRQFCQSFSYLDGFNGLHTVMPITQRAISEGIRRGGNPLGLERSVGTNQTLSVFYLGITFNKRADIEQVFPAWEIFIRTLQALAKERELLFPYIMLTYSDHNQQVLQSYGEQNVQRLQRVQRVYDPTLVFQRLVTGGQKLPL</sequence>
<keyword evidence="8" id="KW-1185">Reference proteome</keyword>
<proteinExistence type="inferred from homology"/>
<evidence type="ECO:0000256" key="3">
    <source>
        <dbReference type="ARBA" id="ARBA00022827"/>
    </source>
</evidence>
<comment type="caution">
    <text evidence="7">The sequence shown here is derived from an EMBL/GenBank/DDBJ whole genome shotgun (WGS) entry which is preliminary data.</text>
</comment>
<evidence type="ECO:0000256" key="5">
    <source>
        <dbReference type="SAM" id="SignalP"/>
    </source>
</evidence>
<feature type="signal peptide" evidence="5">
    <location>
        <begin position="1"/>
        <end position="22"/>
    </location>
</feature>
<dbReference type="InterPro" id="IPR050416">
    <property type="entry name" value="FAD-linked_Oxidoreductase"/>
</dbReference>
<keyword evidence="5" id="KW-0732">Signal</keyword>
<gene>
    <name evidence="7" type="ORF">GJ744_001884</name>
</gene>
<evidence type="ECO:0000313" key="7">
    <source>
        <dbReference type="EMBL" id="KAF7512316.1"/>
    </source>
</evidence>
<dbReference type="Pfam" id="PF01565">
    <property type="entry name" value="FAD_binding_4"/>
    <property type="match status" value="1"/>
</dbReference>
<dbReference type="GO" id="GO:0071949">
    <property type="term" value="F:FAD binding"/>
    <property type="evidence" value="ECO:0007669"/>
    <property type="project" value="InterPro"/>
</dbReference>
<accession>A0A8H7ASN3</accession>
<evidence type="ECO:0000256" key="4">
    <source>
        <dbReference type="ARBA" id="ARBA00023002"/>
    </source>
</evidence>
<dbReference type="InterPro" id="IPR036318">
    <property type="entry name" value="FAD-bd_PCMH-like_sf"/>
</dbReference>
<dbReference type="PANTHER" id="PTHR42973">
    <property type="entry name" value="BINDING OXIDOREDUCTASE, PUTATIVE (AFU_ORTHOLOGUE AFUA_1G17690)-RELATED"/>
    <property type="match status" value="1"/>
</dbReference>
<evidence type="ECO:0000256" key="1">
    <source>
        <dbReference type="ARBA" id="ARBA00005466"/>
    </source>
</evidence>
<comment type="similarity">
    <text evidence="1">Belongs to the oxygen-dependent FAD-linked oxidoreductase family.</text>
</comment>
<dbReference type="SUPFAM" id="SSF56176">
    <property type="entry name" value="FAD-binding/transporter-associated domain-like"/>
    <property type="match status" value="1"/>
</dbReference>
<reference evidence="7" key="1">
    <citation type="submission" date="2020-02" db="EMBL/GenBank/DDBJ databases">
        <authorList>
            <person name="Palmer J.M."/>
        </authorList>
    </citation>
    <scope>NUCLEOTIDE SEQUENCE</scope>
    <source>
        <strain evidence="7">EPUS1.4</strain>
        <tissue evidence="7">Thallus</tissue>
    </source>
</reference>